<evidence type="ECO:0000256" key="2">
    <source>
        <dbReference type="ARBA" id="ARBA00007797"/>
    </source>
</evidence>
<dbReference type="Proteomes" id="UP000256645">
    <property type="component" value="Unassembled WGS sequence"/>
</dbReference>
<dbReference type="GO" id="GO:0005730">
    <property type="term" value="C:nucleolus"/>
    <property type="evidence" value="ECO:0007669"/>
    <property type="project" value="UniProtKB-SubCell"/>
</dbReference>
<dbReference type="Pfam" id="PF03914">
    <property type="entry name" value="CBF"/>
    <property type="match status" value="1"/>
</dbReference>
<dbReference type="GO" id="GO:0003682">
    <property type="term" value="F:chromatin binding"/>
    <property type="evidence" value="ECO:0007669"/>
    <property type="project" value="TreeGrafter"/>
</dbReference>
<accession>A0A3D8QCU8</accession>
<feature type="compositionally biased region" description="Polar residues" evidence="6">
    <location>
        <begin position="22"/>
        <end position="45"/>
    </location>
</feature>
<dbReference type="AlphaFoldDB" id="A0A3D8QCU8"/>
<evidence type="ECO:0000313" key="10">
    <source>
        <dbReference type="Proteomes" id="UP000256645"/>
    </source>
</evidence>
<dbReference type="OrthoDB" id="10263597at2759"/>
<comment type="caution">
    <text evidence="9">The sequence shown here is derived from an EMBL/GenBank/DDBJ whole genome shotgun (WGS) entry which is preliminary data.</text>
</comment>
<evidence type="ECO:0000256" key="4">
    <source>
        <dbReference type="ARBA" id="ARBA00023242"/>
    </source>
</evidence>
<evidence type="ECO:0000256" key="1">
    <source>
        <dbReference type="ARBA" id="ARBA00004604"/>
    </source>
</evidence>
<dbReference type="PIRSF" id="PIRSF028977">
    <property type="entry name" value="Nucleolar_complex_p3"/>
    <property type="match status" value="1"/>
</dbReference>
<gene>
    <name evidence="9" type="ORF">BP6252_12763</name>
</gene>
<name>A0A3D8QCU8_9HELO</name>
<evidence type="ECO:0000259" key="8">
    <source>
        <dbReference type="Pfam" id="PF07540"/>
    </source>
</evidence>
<dbReference type="STRING" id="1849047.A0A3D8QCU8"/>
<reference evidence="9 10" key="1">
    <citation type="journal article" date="2018" name="IMA Fungus">
        <title>IMA Genome-F 9: Draft genome sequence of Annulohypoxylon stygium, Aspergillus mulundensis, Berkeleyomyces basicola (syn. Thielaviopsis basicola), Ceratocystis smalleyi, two Cercospora beticola strains, Coleophoma cylindrospora, Fusarium fracticaudum, Phialophora cf. hyalina, and Morchella septimelata.</title>
        <authorList>
            <person name="Wingfield B.D."/>
            <person name="Bills G.F."/>
            <person name="Dong Y."/>
            <person name="Huang W."/>
            <person name="Nel W.J."/>
            <person name="Swalarsk-Parry B.S."/>
            <person name="Vaghefi N."/>
            <person name="Wilken P.M."/>
            <person name="An Z."/>
            <person name="de Beer Z.W."/>
            <person name="De Vos L."/>
            <person name="Chen L."/>
            <person name="Duong T.A."/>
            <person name="Gao Y."/>
            <person name="Hammerbacher A."/>
            <person name="Kikkert J.R."/>
            <person name="Li Y."/>
            <person name="Li H."/>
            <person name="Li K."/>
            <person name="Li Q."/>
            <person name="Liu X."/>
            <person name="Ma X."/>
            <person name="Naidoo K."/>
            <person name="Pethybridge S.J."/>
            <person name="Sun J."/>
            <person name="Steenkamp E.T."/>
            <person name="van der Nest M.A."/>
            <person name="van Wyk S."/>
            <person name="Wingfield M.J."/>
            <person name="Xiong C."/>
            <person name="Yue Q."/>
            <person name="Zhang X."/>
        </authorList>
    </citation>
    <scope>NUCLEOTIDE SEQUENCE [LARGE SCALE GENOMIC DNA]</scope>
    <source>
        <strain evidence="9 10">BP6252</strain>
    </source>
</reference>
<evidence type="ECO:0000256" key="6">
    <source>
        <dbReference type="SAM" id="MobiDB-lite"/>
    </source>
</evidence>
<protein>
    <recommendedName>
        <fullName evidence="5">Nucleolar complex-associated protein 3</fullName>
    </recommendedName>
</protein>
<dbReference type="PANTHER" id="PTHR14428:SF5">
    <property type="entry name" value="NUCLEOLAR COMPLEX PROTEIN 3 HOMOLOG"/>
    <property type="match status" value="1"/>
</dbReference>
<dbReference type="InterPro" id="IPR016903">
    <property type="entry name" value="Nucleolar_cplx-assoc_3"/>
</dbReference>
<feature type="compositionally biased region" description="Basic and acidic residues" evidence="6">
    <location>
        <begin position="49"/>
        <end position="64"/>
    </location>
</feature>
<dbReference type="Pfam" id="PF07540">
    <property type="entry name" value="NOC3p"/>
    <property type="match status" value="1"/>
</dbReference>
<dbReference type="EMBL" id="PDLM01000016">
    <property type="protein sequence ID" value="RDW59676.1"/>
    <property type="molecule type" value="Genomic_DNA"/>
</dbReference>
<organism evidence="9 10">
    <name type="scientific">Coleophoma cylindrospora</name>
    <dbReference type="NCBI Taxonomy" id="1849047"/>
    <lineage>
        <taxon>Eukaryota</taxon>
        <taxon>Fungi</taxon>
        <taxon>Dikarya</taxon>
        <taxon>Ascomycota</taxon>
        <taxon>Pezizomycotina</taxon>
        <taxon>Leotiomycetes</taxon>
        <taxon>Helotiales</taxon>
        <taxon>Dermateaceae</taxon>
        <taxon>Coleophoma</taxon>
    </lineage>
</organism>
<dbReference type="GO" id="GO:0006270">
    <property type="term" value="P:DNA replication initiation"/>
    <property type="evidence" value="ECO:0007669"/>
    <property type="project" value="TreeGrafter"/>
</dbReference>
<dbReference type="PANTHER" id="PTHR14428">
    <property type="entry name" value="NUCLEOLAR COMPLEX PROTEIN 3"/>
    <property type="match status" value="1"/>
</dbReference>
<dbReference type="InterPro" id="IPR011501">
    <property type="entry name" value="Noc3_N"/>
</dbReference>
<dbReference type="InterPro" id="IPR005612">
    <property type="entry name" value="CCAAT-binding_factor"/>
</dbReference>
<evidence type="ECO:0000256" key="3">
    <source>
        <dbReference type="ARBA" id="ARBA00023054"/>
    </source>
</evidence>
<sequence>MARIPAVKRRKLTPPPTDEGESSSSTLEAVPDTNSFFKQASSWNLEQDYENRPRKGKKQDKESTRLPIKTSDGQVQQVEAPEEVAEAQSDLEWLAEDGSDEEEEVEEEVKKPEVPMRQQILEAKEEMARIAMMLNEDPEENGGAFKSLAQFGQSKNTTIKKLALATQLAVYKDVIPGYRIRPLSEQDMEVKVSKEVKKLRAYEQSLVGGYQAYIRELAKLAQSGKSGTSRDGGPSLGSIAIACACTLLTSVPHFNFRGELLKILVNKLAGRKVDNDFVKCRETLETLFQNDEDGTPSLDAVSLITKMMKSKGYRVDESVLNTFLHLRLLKEFSWKASTNHVDKESMDGGKQLKQKRVFRTKKERKLAKERKVVEKEMVQADASVTHEERDRMQSETLKLVFVTYFRILKIRSPNLMGAVLEGLARYAHLINQDFFGDLLEALKDLIGHAESGDDVEAEEGESEDTEDTRNLTREALLCIITAFALLEGQDAAKAQATLSLDLSFFVTHLYRTLYALSLNPDIELSAKSLHLPDPNNPSAPPLAAANNKINIQTTTVLLLRSLSSVLVPALGARAVPPLRIAAFTKQLLTSSLQLPEKSAIAMMGLLGKVTKTHEKKVAALWNTEERRGDGQFDPLGQEVEGSNPFATTIWEGELLKKHFSPAVRDGVKVMEKNILGLR</sequence>
<keyword evidence="5" id="KW-0690">Ribosome biogenesis</keyword>
<feature type="compositionally biased region" description="Basic residues" evidence="6">
    <location>
        <begin position="1"/>
        <end position="12"/>
    </location>
</feature>
<proteinExistence type="inferred from homology"/>
<evidence type="ECO:0000256" key="5">
    <source>
        <dbReference type="PIRNR" id="PIRNR028977"/>
    </source>
</evidence>
<evidence type="ECO:0000313" key="9">
    <source>
        <dbReference type="EMBL" id="RDW59676.1"/>
    </source>
</evidence>
<dbReference type="GO" id="GO:0042254">
    <property type="term" value="P:ribosome biogenesis"/>
    <property type="evidence" value="ECO:0007669"/>
    <property type="project" value="UniProtKB-KW"/>
</dbReference>
<feature type="region of interest" description="Disordered" evidence="6">
    <location>
        <begin position="1"/>
        <end position="87"/>
    </location>
</feature>
<comment type="subcellular location">
    <subcellularLocation>
        <location evidence="1 5">Nucleus</location>
        <location evidence="1 5">Nucleolus</location>
    </subcellularLocation>
</comment>
<feature type="domain" description="Nucleolar complex-associated protein 3 N-terminal" evidence="8">
    <location>
        <begin position="122"/>
        <end position="213"/>
    </location>
</feature>
<evidence type="ECO:0000259" key="7">
    <source>
        <dbReference type="Pfam" id="PF03914"/>
    </source>
</evidence>
<comment type="similarity">
    <text evidence="2 5">Belongs to the CBF/MAK21 family.</text>
</comment>
<comment type="function">
    <text evidence="5">Required for synthesis of 60S ribosomal subunits and the transport of pre-ribosomes from the nucleoplasm to the cytoplasm.</text>
</comment>
<keyword evidence="4" id="KW-0539">Nucleus</keyword>
<feature type="domain" description="CCAAT-binding factor" evidence="7">
    <location>
        <begin position="475"/>
        <end position="665"/>
    </location>
</feature>
<keyword evidence="10" id="KW-1185">Reference proteome</keyword>
<keyword evidence="3" id="KW-0175">Coiled coil</keyword>